<feature type="coiled-coil region" evidence="1">
    <location>
        <begin position="153"/>
        <end position="263"/>
    </location>
</feature>
<keyword evidence="4" id="KW-1185">Reference proteome</keyword>
<name>A0A917NBM3_9GAMM</name>
<dbReference type="EMBL" id="BMPZ01000007">
    <property type="protein sequence ID" value="GGI86029.1"/>
    <property type="molecule type" value="Genomic_DNA"/>
</dbReference>
<keyword evidence="2" id="KW-0732">Signal</keyword>
<dbReference type="RefSeq" id="WP_188921294.1">
    <property type="nucleotide sequence ID" value="NZ_BMPZ01000007.1"/>
</dbReference>
<comment type="caution">
    <text evidence="3">The sequence shown here is derived from an EMBL/GenBank/DDBJ whole genome shotgun (WGS) entry which is preliminary data.</text>
</comment>
<accession>A0A917NBM3</accession>
<dbReference type="AlphaFoldDB" id="A0A917NBM3"/>
<keyword evidence="1" id="KW-0175">Coiled coil</keyword>
<sequence length="318" mass="36380">MSIYQKKQPILYTLLATLPLLACAQHTDQTKATAQSPESFVVKGDQNLPNQRNTIKTIQIETEDPRTNTDEKSGVIQVKVHDNDQEHQFKLSQTQLSDKAYVESQLDDLPPKTKAHISELISQLEAPHKQGKQITKMIALKQEKANKYEAIHKQHLAKKRAKLQQALEKKTAAIEKRAIHIEKKAAHQLERALKQQEQHLRMLEMEQEQSKHANNQHLTHDIAIELQHDLNQEDIAEIQELAIEIADLELAQLTENIEELHSLKSIDSIQLADLGGLERQVIILNHHDKEQPFEYVLKLIKLGTFTQTEKNQIKAALN</sequence>
<evidence type="ECO:0000313" key="3">
    <source>
        <dbReference type="EMBL" id="GGI86029.1"/>
    </source>
</evidence>
<evidence type="ECO:0000256" key="1">
    <source>
        <dbReference type="SAM" id="Coils"/>
    </source>
</evidence>
<evidence type="ECO:0000256" key="2">
    <source>
        <dbReference type="SAM" id="SignalP"/>
    </source>
</evidence>
<proteinExistence type="predicted"/>
<gene>
    <name evidence="3" type="ORF">GCM10009332_24200</name>
</gene>
<feature type="chain" id="PRO_5037137679" evidence="2">
    <location>
        <begin position="25"/>
        <end position="318"/>
    </location>
</feature>
<feature type="signal peptide" evidence="2">
    <location>
        <begin position="1"/>
        <end position="24"/>
    </location>
</feature>
<protein>
    <submittedName>
        <fullName evidence="3">Uncharacterized protein</fullName>
    </submittedName>
</protein>
<reference evidence="3" key="2">
    <citation type="submission" date="2020-09" db="EMBL/GenBank/DDBJ databases">
        <authorList>
            <person name="Sun Q."/>
            <person name="Ohkuma M."/>
        </authorList>
    </citation>
    <scope>NUCLEOTIDE SEQUENCE</scope>
    <source>
        <strain evidence="3">JCM 30804</strain>
    </source>
</reference>
<reference evidence="3" key="1">
    <citation type="journal article" date="2014" name="Int. J. Syst. Evol. Microbiol.">
        <title>Complete genome sequence of Corynebacterium casei LMG S-19264T (=DSM 44701T), isolated from a smear-ripened cheese.</title>
        <authorList>
            <consortium name="US DOE Joint Genome Institute (JGI-PGF)"/>
            <person name="Walter F."/>
            <person name="Albersmeier A."/>
            <person name="Kalinowski J."/>
            <person name="Ruckert C."/>
        </authorList>
    </citation>
    <scope>NUCLEOTIDE SEQUENCE</scope>
    <source>
        <strain evidence="3">JCM 30804</strain>
    </source>
</reference>
<evidence type="ECO:0000313" key="4">
    <source>
        <dbReference type="Proteomes" id="UP000613743"/>
    </source>
</evidence>
<dbReference type="Proteomes" id="UP000613743">
    <property type="component" value="Unassembled WGS sequence"/>
</dbReference>
<organism evidence="3 4">
    <name type="scientific">Shewanella gelidii</name>
    <dbReference type="NCBI Taxonomy" id="1642821"/>
    <lineage>
        <taxon>Bacteria</taxon>
        <taxon>Pseudomonadati</taxon>
        <taxon>Pseudomonadota</taxon>
        <taxon>Gammaproteobacteria</taxon>
        <taxon>Alteromonadales</taxon>
        <taxon>Shewanellaceae</taxon>
        <taxon>Shewanella</taxon>
    </lineage>
</organism>